<dbReference type="GO" id="GO:0000466">
    <property type="term" value="P:maturation of 5.8S rRNA from tricistronic rRNA transcript (SSU-rRNA, 5.8S rRNA, LSU-rRNA)"/>
    <property type="evidence" value="ECO:0007669"/>
    <property type="project" value="TreeGrafter"/>
</dbReference>
<evidence type="ECO:0000256" key="5">
    <source>
        <dbReference type="SAM" id="Coils"/>
    </source>
</evidence>
<protein>
    <submittedName>
        <fullName evidence="10">rRNA methyltransferase</fullName>
    </submittedName>
</protein>
<accession>A0A196SJ03</accession>
<dbReference type="GO" id="GO:0016435">
    <property type="term" value="F:rRNA (guanine) methyltransferase activity"/>
    <property type="evidence" value="ECO:0007669"/>
    <property type="project" value="TreeGrafter"/>
</dbReference>
<keyword evidence="4" id="KW-0949">S-adenosyl-L-methionine</keyword>
<evidence type="ECO:0000256" key="2">
    <source>
        <dbReference type="ARBA" id="ARBA00022603"/>
    </source>
</evidence>
<evidence type="ECO:0000256" key="4">
    <source>
        <dbReference type="ARBA" id="ARBA00022691"/>
    </source>
</evidence>
<dbReference type="PANTHER" id="PTHR10920">
    <property type="entry name" value="RIBOSOMAL RNA METHYLTRANSFERASE"/>
    <property type="match status" value="1"/>
</dbReference>
<feature type="domain" description="Ribosomal RNA methyltransferase FtsJ" evidence="7">
    <location>
        <begin position="1"/>
        <end position="90"/>
    </location>
</feature>
<feature type="compositionally biased region" description="Basic residues" evidence="6">
    <location>
        <begin position="794"/>
        <end position="803"/>
    </location>
</feature>
<keyword evidence="5" id="KW-0175">Coiled coil</keyword>
<comment type="caution">
    <text evidence="10">The sequence shown here is derived from an EMBL/GenBank/DDBJ whole genome shotgun (WGS) entry which is preliminary data.</text>
</comment>
<name>A0A196SJ03_BLAHN</name>
<gene>
    <name evidence="10" type="ORF">AV274_1242</name>
</gene>
<feature type="non-terminal residue" evidence="10">
    <location>
        <position position="1"/>
    </location>
</feature>
<evidence type="ECO:0000256" key="6">
    <source>
        <dbReference type="SAM" id="MobiDB-lite"/>
    </source>
</evidence>
<dbReference type="InterPro" id="IPR012920">
    <property type="entry name" value="rRNA_MeTfrase_SPB1-like_C"/>
</dbReference>
<feature type="region of interest" description="Disordered" evidence="6">
    <location>
        <begin position="222"/>
        <end position="282"/>
    </location>
</feature>
<keyword evidence="2 10" id="KW-0489">Methyltransferase</keyword>
<feature type="domain" description="Ribosomal RNA methyltransferase SPB1-like C-terminal" evidence="8">
    <location>
        <begin position="610"/>
        <end position="796"/>
    </location>
</feature>
<dbReference type="InterPro" id="IPR024576">
    <property type="entry name" value="rRNA_MeTfrase_Spb1_DUF3381"/>
</dbReference>
<feature type="compositionally biased region" description="Basic residues" evidence="6">
    <location>
        <begin position="551"/>
        <end position="565"/>
    </location>
</feature>
<dbReference type="InterPro" id="IPR050082">
    <property type="entry name" value="RNA_methyltr_RlmE"/>
</dbReference>
<keyword evidence="1" id="KW-0698">rRNA processing</keyword>
<dbReference type="SUPFAM" id="SSF53335">
    <property type="entry name" value="S-adenosyl-L-methionine-dependent methyltransferases"/>
    <property type="match status" value="1"/>
</dbReference>
<dbReference type="GO" id="GO:0008650">
    <property type="term" value="F:rRNA (uridine-2'-O-)-methyltransferase activity"/>
    <property type="evidence" value="ECO:0007669"/>
    <property type="project" value="TreeGrafter"/>
</dbReference>
<dbReference type="STRING" id="478820.A0A196SJ03"/>
<evidence type="ECO:0000259" key="7">
    <source>
        <dbReference type="Pfam" id="PF01728"/>
    </source>
</evidence>
<feature type="domain" description="DUF3381" evidence="9">
    <location>
        <begin position="124"/>
        <end position="289"/>
    </location>
</feature>
<dbReference type="InterPro" id="IPR029063">
    <property type="entry name" value="SAM-dependent_MTases_sf"/>
</dbReference>
<feature type="region of interest" description="Disordered" evidence="6">
    <location>
        <begin position="388"/>
        <end position="509"/>
    </location>
</feature>
<dbReference type="EMBL" id="LXWW01000049">
    <property type="protein sequence ID" value="OAO17018.1"/>
    <property type="molecule type" value="Genomic_DNA"/>
</dbReference>
<dbReference type="AlphaFoldDB" id="A0A196SJ03"/>
<sequence>ADVVLHDGAPNVGGGWDKDAFDQNSLVLHSLRLAVEFMHKGSTFVTKIFRSADYHALIYIFNQLFEKVQATKPAASRNESAEIFVVCLDYKAPDYVDPKLLNPAYAFKQVEEKPSEVNLFNQKHTQKRHRNGYDEDMGMSLRRVIDVKDFMVRPDPIRVLTEATELAFSEASRVFETSPLTTEEVKACCADLRLLNKSDFKMLLKWRLEMLKTHKEEIKQMRAEGHEGHEGHEVEEKEKKEEEEEKEMEKEEKEVSTEQQLQEVREKVAMDKRRAERKERKKLAKERKRRLLGLDNTPIEGIGEQVFSLDGLGLTEKDGVGDVNLNEAEDPLALLQEEEPEEEKEEEDVDQEELLASQLDSMYENYQTRHAANEKRYLEALEKKKGLPAQKLRELNKLDELYQKEVEMSKEDMLRKAQEEEAEMEKEDSDDSNDDSSQEENEEQSEESDEDRQEVPDEVRRQRWFSDPMFAELEAKESEEEDDAAAIQAMKEKQRKSTKRELPLEERLRAYNEEEDAALLEEEEKMDGSQIPDGAYVPPILEVPKTDKEKRHEKRLKQMEKKRRKEEKEKKQDLEVVGGGFPQAVNHLTEEELAHQALIKAGMGRMEAEDANDKLEVVKEAKEPKIGSEEHLEALSLGFLMSKHSTANDLIESSFNRYMFNDPSDLPQWFLDDEKKYNRPQLPMTKEVIERLRKQFNPEDRTIKKEREALGRKRRRMERMRQQQKAKIDSINNDEDMPDSAKLKAIQKLMKGNSLKHPGKTYVVGKKGVFAKRGRNVKLVDRRMKKDKRGEKRAMKRRGKGKK</sequence>
<dbReference type="OrthoDB" id="1287559at2759"/>
<feature type="compositionally biased region" description="Basic and acidic residues" evidence="6">
    <location>
        <begin position="388"/>
        <end position="419"/>
    </location>
</feature>
<feature type="region of interest" description="Disordered" evidence="6">
    <location>
        <begin position="781"/>
        <end position="803"/>
    </location>
</feature>
<proteinExistence type="predicted"/>
<dbReference type="GO" id="GO:0005730">
    <property type="term" value="C:nucleolus"/>
    <property type="evidence" value="ECO:0007669"/>
    <property type="project" value="TreeGrafter"/>
</dbReference>
<evidence type="ECO:0000259" key="9">
    <source>
        <dbReference type="Pfam" id="PF11861"/>
    </source>
</evidence>
<feature type="region of interest" description="Disordered" evidence="6">
    <location>
        <begin position="522"/>
        <end position="575"/>
    </location>
</feature>
<dbReference type="GO" id="GO:0000463">
    <property type="term" value="P:maturation of LSU-rRNA from tricistronic rRNA transcript (SSU-rRNA, 5.8S rRNA, LSU-rRNA)"/>
    <property type="evidence" value="ECO:0007669"/>
    <property type="project" value="TreeGrafter"/>
</dbReference>
<feature type="compositionally biased region" description="Acidic residues" evidence="6">
    <location>
        <begin position="420"/>
        <end position="452"/>
    </location>
</feature>
<evidence type="ECO:0000256" key="3">
    <source>
        <dbReference type="ARBA" id="ARBA00022679"/>
    </source>
</evidence>
<dbReference type="Pfam" id="PF11861">
    <property type="entry name" value="DUF3381"/>
    <property type="match status" value="1"/>
</dbReference>
<dbReference type="Pfam" id="PF07780">
    <property type="entry name" value="Spb1_C"/>
    <property type="match status" value="1"/>
</dbReference>
<dbReference type="Gene3D" id="3.40.50.150">
    <property type="entry name" value="Vaccinia Virus protein VP39"/>
    <property type="match status" value="1"/>
</dbReference>
<dbReference type="Proteomes" id="UP000078348">
    <property type="component" value="Unassembled WGS sequence"/>
</dbReference>
<dbReference type="GO" id="GO:0030687">
    <property type="term" value="C:preribosome, large subunit precursor"/>
    <property type="evidence" value="ECO:0007669"/>
    <property type="project" value="TreeGrafter"/>
</dbReference>
<feature type="compositionally biased region" description="Basic and acidic residues" evidence="6">
    <location>
        <begin position="499"/>
        <end position="509"/>
    </location>
</feature>
<evidence type="ECO:0000313" key="11">
    <source>
        <dbReference type="Proteomes" id="UP000078348"/>
    </source>
</evidence>
<feature type="compositionally biased region" description="Basic and acidic residues" evidence="6">
    <location>
        <begin position="781"/>
        <end position="793"/>
    </location>
</feature>
<organism evidence="10 11">
    <name type="scientific">Blastocystis sp. subtype 1 (strain ATCC 50177 / NandII)</name>
    <dbReference type="NCBI Taxonomy" id="478820"/>
    <lineage>
        <taxon>Eukaryota</taxon>
        <taxon>Sar</taxon>
        <taxon>Stramenopiles</taxon>
        <taxon>Bigyra</taxon>
        <taxon>Opalozoa</taxon>
        <taxon>Opalinata</taxon>
        <taxon>Blastocystidae</taxon>
        <taxon>Blastocystis</taxon>
    </lineage>
</organism>
<evidence type="ECO:0000259" key="8">
    <source>
        <dbReference type="Pfam" id="PF07780"/>
    </source>
</evidence>
<dbReference type="InterPro" id="IPR002877">
    <property type="entry name" value="RNA_MeTrfase_FtsJ_dom"/>
</dbReference>
<feature type="coiled-coil region" evidence="5">
    <location>
        <begin position="703"/>
        <end position="734"/>
    </location>
</feature>
<feature type="compositionally biased region" description="Basic and acidic residues" evidence="6">
    <location>
        <begin position="247"/>
        <end position="256"/>
    </location>
</feature>
<reference evidence="10 11" key="1">
    <citation type="submission" date="2016-05" db="EMBL/GenBank/DDBJ databases">
        <title>Nuclear genome of Blastocystis sp. subtype 1 NandII.</title>
        <authorList>
            <person name="Gentekaki E."/>
            <person name="Curtis B."/>
            <person name="Stairs C."/>
            <person name="Eme L."/>
            <person name="Herman E."/>
            <person name="Klimes V."/>
            <person name="Arias M.C."/>
            <person name="Elias M."/>
            <person name="Hilliou F."/>
            <person name="Klute M."/>
            <person name="Malik S.-B."/>
            <person name="Pightling A."/>
            <person name="Rachubinski R."/>
            <person name="Salas D."/>
            <person name="Schlacht A."/>
            <person name="Suga H."/>
            <person name="Archibald J."/>
            <person name="Ball S.G."/>
            <person name="Clark G."/>
            <person name="Dacks J."/>
            <person name="Van Der Giezen M."/>
            <person name="Tsaousis A."/>
            <person name="Roger A."/>
        </authorList>
    </citation>
    <scope>NUCLEOTIDE SEQUENCE [LARGE SCALE GENOMIC DNA]</scope>
    <source>
        <strain evidence="11">ATCC 50177 / NandII</strain>
    </source>
</reference>
<evidence type="ECO:0000313" key="10">
    <source>
        <dbReference type="EMBL" id="OAO17018.1"/>
    </source>
</evidence>
<evidence type="ECO:0000256" key="1">
    <source>
        <dbReference type="ARBA" id="ARBA00022552"/>
    </source>
</evidence>
<keyword evidence="11" id="KW-1185">Reference proteome</keyword>
<keyword evidence="3 10" id="KW-0808">Transferase</keyword>
<feature type="compositionally biased region" description="Basic and acidic residues" evidence="6">
    <location>
        <begin position="222"/>
        <end position="240"/>
    </location>
</feature>
<dbReference type="PANTHER" id="PTHR10920:SF13">
    <property type="entry name" value="PRE-RRNA 2'-O-RIBOSE RNA METHYLTRANSFERASE FTSJ3"/>
    <property type="match status" value="1"/>
</dbReference>
<feature type="compositionally biased region" description="Basic and acidic residues" evidence="6">
    <location>
        <begin position="263"/>
        <end position="278"/>
    </location>
</feature>
<dbReference type="Pfam" id="PF01728">
    <property type="entry name" value="FtsJ"/>
    <property type="match status" value="1"/>
</dbReference>